<dbReference type="KEGG" id="hac:Hac_0239"/>
<feature type="region of interest" description="Disordered" evidence="1">
    <location>
        <begin position="1"/>
        <end position="39"/>
    </location>
</feature>
<evidence type="ECO:0000313" key="2">
    <source>
        <dbReference type="EMBL" id="CAJ99088.1"/>
    </source>
</evidence>
<feature type="compositionally biased region" description="Basic and acidic residues" evidence="1">
    <location>
        <begin position="13"/>
        <end position="39"/>
    </location>
</feature>
<keyword evidence="3" id="KW-1185">Reference proteome</keyword>
<reference evidence="2 3" key="1">
    <citation type="journal article" date="2006" name="PLoS Genet.">
        <title>Who ate whom? Adaptive Helicobacter genomic changes that accompanied a host jump from early humans to large felines.</title>
        <authorList>
            <person name="Eppinger M."/>
            <person name="Baar C."/>
            <person name="Linz B."/>
            <person name="Raddatz G."/>
            <person name="Lanz C."/>
            <person name="Keller H."/>
            <person name="Morelli G."/>
            <person name="Gressmann H."/>
            <person name="Achtman M."/>
            <person name="Schuster S.C."/>
        </authorList>
    </citation>
    <scope>NUCLEOTIDE SEQUENCE [LARGE SCALE GENOMIC DNA]</scope>
    <source>
        <strain evidence="2 3">Sheeba</strain>
    </source>
</reference>
<accession>Q17Z38</accession>
<protein>
    <submittedName>
        <fullName evidence="2">Oligopeptide ABC transporter, permease protein 1</fullName>
    </submittedName>
</protein>
<proteinExistence type="predicted"/>
<dbReference type="Proteomes" id="UP000000775">
    <property type="component" value="Chromosome"/>
</dbReference>
<sequence>MIQSAPKGPIDQMMDKINDTQSKETQDLVKDRVYRGLNG</sequence>
<name>Q17Z38_HELAH</name>
<gene>
    <name evidence="2" type="primary">oppB fragment 1</name>
    <name evidence="2" type="ordered locus">Hac_0239</name>
</gene>
<evidence type="ECO:0000256" key="1">
    <source>
        <dbReference type="SAM" id="MobiDB-lite"/>
    </source>
</evidence>
<dbReference type="AlphaFoldDB" id="Q17Z38"/>
<organism evidence="2 3">
    <name type="scientific">Helicobacter acinonychis (strain Sheeba)</name>
    <dbReference type="NCBI Taxonomy" id="382638"/>
    <lineage>
        <taxon>Bacteria</taxon>
        <taxon>Pseudomonadati</taxon>
        <taxon>Campylobacterota</taxon>
        <taxon>Epsilonproteobacteria</taxon>
        <taxon>Campylobacterales</taxon>
        <taxon>Helicobacteraceae</taxon>
        <taxon>Helicobacter</taxon>
    </lineage>
</organism>
<dbReference type="EMBL" id="AM260522">
    <property type="protein sequence ID" value="CAJ99088.1"/>
    <property type="molecule type" value="Genomic_DNA"/>
</dbReference>
<dbReference type="STRING" id="382638.Hac_0239"/>
<evidence type="ECO:0000313" key="3">
    <source>
        <dbReference type="Proteomes" id="UP000000775"/>
    </source>
</evidence>
<dbReference type="HOGENOM" id="CLU_3310706_0_0_7"/>